<comment type="similarity">
    <text evidence="1">Belongs to the methyltransferase superfamily. RsmJ family.</text>
</comment>
<keyword evidence="1 2" id="KW-0808">Transferase</keyword>
<dbReference type="Pfam" id="PF04445">
    <property type="entry name" value="SAM_MT"/>
    <property type="match status" value="1"/>
</dbReference>
<feature type="binding site" evidence="1">
    <location>
        <begin position="111"/>
        <end position="112"/>
    </location>
    <ligand>
        <name>S-adenosyl-L-methionine</name>
        <dbReference type="ChEBI" id="CHEBI:59789"/>
    </ligand>
</feature>
<keyword evidence="1" id="KW-0949">S-adenosyl-L-methionine</keyword>
<comment type="caution">
    <text evidence="2">The sequence shown here is derived from an EMBL/GenBank/DDBJ whole genome shotgun (WGS) entry which is preliminary data.</text>
</comment>
<dbReference type="CDD" id="cd02440">
    <property type="entry name" value="AdoMet_MTases"/>
    <property type="match status" value="1"/>
</dbReference>
<dbReference type="AlphaFoldDB" id="A0A0W0R3B6"/>
<keyword evidence="3" id="KW-1185">Reference proteome</keyword>
<dbReference type="PATRIC" id="fig|45056.6.peg.228"/>
<dbReference type="GO" id="GO:0005737">
    <property type="term" value="C:cytoplasm"/>
    <property type="evidence" value="ECO:0007669"/>
    <property type="project" value="UniProtKB-SubCell"/>
</dbReference>
<dbReference type="HAMAP" id="MF_01523">
    <property type="entry name" value="16SrRNA_methyltr_J"/>
    <property type="match status" value="1"/>
</dbReference>
<gene>
    <name evidence="1" type="primary">rsmJ</name>
    <name evidence="2" type="ORF">Lade_0223</name>
</gene>
<keyword evidence="1" id="KW-0698">rRNA processing</keyword>
<keyword evidence="1 2" id="KW-0489">Methyltransferase</keyword>
<dbReference type="GO" id="GO:0008990">
    <property type="term" value="F:rRNA (guanine-N2-)-methyltransferase activity"/>
    <property type="evidence" value="ECO:0007669"/>
    <property type="project" value="UniProtKB-UniRule"/>
</dbReference>
<dbReference type="PANTHER" id="PTHR36112">
    <property type="entry name" value="RIBOSOMAL RNA SMALL SUBUNIT METHYLTRANSFERASE J"/>
    <property type="match status" value="1"/>
</dbReference>
<feature type="binding site" evidence="1">
    <location>
        <position position="159"/>
    </location>
    <ligand>
        <name>S-adenosyl-L-methionine</name>
        <dbReference type="ChEBI" id="CHEBI:59789"/>
    </ligand>
</feature>
<organism evidence="2 3">
    <name type="scientific">Legionella adelaidensis</name>
    <dbReference type="NCBI Taxonomy" id="45056"/>
    <lineage>
        <taxon>Bacteria</taxon>
        <taxon>Pseudomonadati</taxon>
        <taxon>Pseudomonadota</taxon>
        <taxon>Gammaproteobacteria</taxon>
        <taxon>Legionellales</taxon>
        <taxon>Legionellaceae</taxon>
        <taxon>Legionella</taxon>
    </lineage>
</organism>
<reference evidence="2 3" key="1">
    <citation type="submission" date="2015-11" db="EMBL/GenBank/DDBJ databases">
        <title>Identification of large and diverse effector repertoires of 38 Legionella species.</title>
        <authorList>
            <person name="Burstein D."/>
            <person name="Amaro F."/>
            <person name="Zusman T."/>
            <person name="Lifshitz Z."/>
            <person name="Cohen O."/>
            <person name="Gilbert J.A."/>
            <person name="Pupko T."/>
            <person name="Shuman H.A."/>
            <person name="Segal G."/>
        </authorList>
    </citation>
    <scope>NUCLEOTIDE SEQUENCE [LARGE SCALE GENOMIC DNA]</scope>
    <source>
        <strain evidence="2 3">1762-AUS-E</strain>
    </source>
</reference>
<sequence>MTFVSIGYDNESLAFQAKTLAKELNSPIDNSHFPRIQIREERLELLVEGFSPLFVDFNSSLIKKRQQAGKNQGLIQACKPGKGLRIIDATAGWGKDAAILASFGANVLMLERNPVMSLLLEDGLKRLPTSTNLSLISQDARVFLLNLPPEEYPDLIYIDPMHPERQKSALVKKEMQVLQHIIGTDQDAQELIEIARNRCNKKVVVKWPQKLPAKIKPSYSIEGKTIRFDIYTRAL</sequence>
<evidence type="ECO:0000313" key="3">
    <source>
        <dbReference type="Proteomes" id="UP000054859"/>
    </source>
</evidence>
<dbReference type="Proteomes" id="UP000054859">
    <property type="component" value="Unassembled WGS sequence"/>
</dbReference>
<dbReference type="EC" id="2.1.1.242" evidence="1"/>
<dbReference type="RefSeq" id="WP_058461317.1">
    <property type="nucleotide sequence ID" value="NZ_CAAAHS010000003.1"/>
</dbReference>
<dbReference type="InterPro" id="IPR007536">
    <property type="entry name" value="16SrRNA_methylTrfase_J"/>
</dbReference>
<protein>
    <recommendedName>
        <fullName evidence="1">Ribosomal RNA small subunit methyltransferase J</fullName>
        <ecNumber evidence="1">2.1.1.242</ecNumber>
    </recommendedName>
    <alternativeName>
        <fullName evidence="1">16S rRNA m2G1516 methyltransferase</fullName>
    </alternativeName>
    <alternativeName>
        <fullName evidence="1">rRNA (guanine-N(2)-)-methyltransferase</fullName>
    </alternativeName>
</protein>
<dbReference type="EMBL" id="LNKA01000001">
    <property type="protein sequence ID" value="KTC65565.1"/>
    <property type="molecule type" value="Genomic_DNA"/>
</dbReference>
<dbReference type="SUPFAM" id="SSF53335">
    <property type="entry name" value="S-adenosyl-L-methionine-dependent methyltransferases"/>
    <property type="match status" value="1"/>
</dbReference>
<dbReference type="Gene3D" id="3.40.50.150">
    <property type="entry name" value="Vaccinia Virus protein VP39"/>
    <property type="match status" value="1"/>
</dbReference>
<keyword evidence="1" id="KW-0963">Cytoplasm</keyword>
<dbReference type="OrthoDB" id="3191794at2"/>
<dbReference type="PANTHER" id="PTHR36112:SF1">
    <property type="entry name" value="RIBOSOMAL RNA SMALL SUBUNIT METHYLTRANSFERASE J"/>
    <property type="match status" value="1"/>
</dbReference>
<accession>A0A0W0R3B6</accession>
<comment type="catalytic activity">
    <reaction evidence="1">
        <text>guanosine(1516) in 16S rRNA + S-adenosyl-L-methionine = N(2)-methylguanosine(1516) in 16S rRNA + S-adenosyl-L-homocysteine + H(+)</text>
        <dbReference type="Rhea" id="RHEA:43220"/>
        <dbReference type="Rhea" id="RHEA-COMP:10412"/>
        <dbReference type="Rhea" id="RHEA-COMP:10413"/>
        <dbReference type="ChEBI" id="CHEBI:15378"/>
        <dbReference type="ChEBI" id="CHEBI:57856"/>
        <dbReference type="ChEBI" id="CHEBI:59789"/>
        <dbReference type="ChEBI" id="CHEBI:74269"/>
        <dbReference type="ChEBI" id="CHEBI:74481"/>
        <dbReference type="EC" id="2.1.1.242"/>
    </reaction>
</comment>
<comment type="caution">
    <text evidence="1">Lacks conserved residue(s) required for the propagation of feature annotation.</text>
</comment>
<evidence type="ECO:0000256" key="1">
    <source>
        <dbReference type="HAMAP-Rule" id="MF_01523"/>
    </source>
</evidence>
<dbReference type="STRING" id="45056.Lade_0223"/>
<proteinExistence type="inferred from homology"/>
<name>A0A0W0R3B6_9GAMM</name>
<comment type="function">
    <text evidence="1">Specifically methylates the guanosine in position 1516 of 16S rRNA.</text>
</comment>
<dbReference type="InterPro" id="IPR029063">
    <property type="entry name" value="SAM-dependent_MTases_sf"/>
</dbReference>
<evidence type="ECO:0000313" key="2">
    <source>
        <dbReference type="EMBL" id="KTC65565.1"/>
    </source>
</evidence>
<comment type="subcellular location">
    <subcellularLocation>
        <location evidence="1">Cytoplasm</location>
    </subcellularLocation>
</comment>